<feature type="region of interest" description="Disordered" evidence="1">
    <location>
        <begin position="43"/>
        <end position="82"/>
    </location>
</feature>
<evidence type="ECO:0000313" key="3">
    <source>
        <dbReference type="Proteomes" id="UP000314294"/>
    </source>
</evidence>
<organism evidence="2 3">
    <name type="scientific">Liparis tanakae</name>
    <name type="common">Tanaka's snailfish</name>
    <dbReference type="NCBI Taxonomy" id="230148"/>
    <lineage>
        <taxon>Eukaryota</taxon>
        <taxon>Metazoa</taxon>
        <taxon>Chordata</taxon>
        <taxon>Craniata</taxon>
        <taxon>Vertebrata</taxon>
        <taxon>Euteleostomi</taxon>
        <taxon>Actinopterygii</taxon>
        <taxon>Neopterygii</taxon>
        <taxon>Teleostei</taxon>
        <taxon>Neoteleostei</taxon>
        <taxon>Acanthomorphata</taxon>
        <taxon>Eupercaria</taxon>
        <taxon>Perciformes</taxon>
        <taxon>Cottioidei</taxon>
        <taxon>Cottales</taxon>
        <taxon>Liparidae</taxon>
        <taxon>Liparis</taxon>
    </lineage>
</organism>
<gene>
    <name evidence="2" type="ORF">EYF80_049771</name>
</gene>
<dbReference type="EMBL" id="SRLO01001222">
    <property type="protein sequence ID" value="TNN40057.1"/>
    <property type="molecule type" value="Genomic_DNA"/>
</dbReference>
<proteinExistence type="predicted"/>
<keyword evidence="3" id="KW-1185">Reference proteome</keyword>
<comment type="caution">
    <text evidence="2">The sequence shown here is derived from an EMBL/GenBank/DDBJ whole genome shotgun (WGS) entry which is preliminary data.</text>
</comment>
<accession>A0A4Z2FFR0</accession>
<sequence length="174" mass="19570">MAGYWTVADERFAARQTGDVSIIRAARGSATYAGAPSPETFRDRVQFNLRKQNKKRKEEDGRTEKKKKKAARQKAGAEEWPAALGQARPQRILGIFFLQPLKAVARCLDSTHSSDTFITGQCQHLKTVVFAEPVSSQVELTIFPVPDCKKPDSFQHSYTLHQDPVTEREPTGFY</sequence>
<reference evidence="2 3" key="1">
    <citation type="submission" date="2019-03" db="EMBL/GenBank/DDBJ databases">
        <title>First draft genome of Liparis tanakae, snailfish: a comprehensive survey of snailfish specific genes.</title>
        <authorList>
            <person name="Kim W."/>
            <person name="Song I."/>
            <person name="Jeong J.-H."/>
            <person name="Kim D."/>
            <person name="Kim S."/>
            <person name="Ryu S."/>
            <person name="Song J.Y."/>
            <person name="Lee S.K."/>
        </authorList>
    </citation>
    <scope>NUCLEOTIDE SEQUENCE [LARGE SCALE GENOMIC DNA]</scope>
    <source>
        <tissue evidence="2">Muscle</tissue>
    </source>
</reference>
<evidence type="ECO:0000256" key="1">
    <source>
        <dbReference type="SAM" id="MobiDB-lite"/>
    </source>
</evidence>
<evidence type="ECO:0000313" key="2">
    <source>
        <dbReference type="EMBL" id="TNN40057.1"/>
    </source>
</evidence>
<dbReference type="AlphaFoldDB" id="A0A4Z2FFR0"/>
<name>A0A4Z2FFR0_9TELE</name>
<dbReference type="Proteomes" id="UP000314294">
    <property type="component" value="Unassembled WGS sequence"/>
</dbReference>
<protein>
    <submittedName>
        <fullName evidence="2">Uncharacterized protein</fullName>
    </submittedName>
</protein>